<feature type="transmembrane region" description="Helical" evidence="4">
    <location>
        <begin position="381"/>
        <end position="404"/>
    </location>
</feature>
<dbReference type="PROSITE" id="PS50222">
    <property type="entry name" value="EF_HAND_2"/>
    <property type="match status" value="2"/>
</dbReference>
<feature type="transmembrane region" description="Helical" evidence="4">
    <location>
        <begin position="416"/>
        <end position="436"/>
    </location>
</feature>
<keyword evidence="1" id="KW-0050">Antiport</keyword>
<dbReference type="Gene3D" id="1.10.238.10">
    <property type="entry name" value="EF-hand"/>
    <property type="match status" value="1"/>
</dbReference>
<dbReference type="InterPro" id="IPR004713">
    <property type="entry name" value="CaH_exchang"/>
</dbReference>
<dbReference type="AlphaFoldDB" id="A0A8D9HXP8"/>
<evidence type="ECO:0000313" key="8">
    <source>
        <dbReference type="Proteomes" id="UP000694005"/>
    </source>
</evidence>
<feature type="transmembrane region" description="Helical" evidence="4">
    <location>
        <begin position="485"/>
        <end position="507"/>
    </location>
</feature>
<dbReference type="GO" id="GO:0005509">
    <property type="term" value="F:calcium ion binding"/>
    <property type="evidence" value="ECO:0007669"/>
    <property type="project" value="InterPro"/>
</dbReference>
<keyword evidence="2" id="KW-0106">Calcium</keyword>
<dbReference type="EMBL" id="LS974620">
    <property type="protein sequence ID" value="CAG7907831.1"/>
    <property type="molecule type" value="Genomic_DNA"/>
</dbReference>
<evidence type="ECO:0000259" key="6">
    <source>
        <dbReference type="PROSITE" id="PS50222"/>
    </source>
</evidence>
<feature type="domain" description="EF-hand" evidence="6">
    <location>
        <begin position="270"/>
        <end position="305"/>
    </location>
</feature>
<keyword evidence="4" id="KW-1133">Transmembrane helix</keyword>
<keyword evidence="5" id="KW-0732">Signal</keyword>
<keyword evidence="3" id="KW-0406">Ion transport</keyword>
<feature type="signal peptide" evidence="5">
    <location>
        <begin position="1"/>
        <end position="22"/>
    </location>
</feature>
<name>A0A8D9HXP8_BRACM</name>
<proteinExistence type="predicted"/>
<dbReference type="InterPro" id="IPR011992">
    <property type="entry name" value="EF-hand-dom_pair"/>
</dbReference>
<evidence type="ECO:0000256" key="3">
    <source>
        <dbReference type="ARBA" id="ARBA00023065"/>
    </source>
</evidence>
<evidence type="ECO:0000256" key="1">
    <source>
        <dbReference type="ARBA" id="ARBA00022449"/>
    </source>
</evidence>
<keyword evidence="1" id="KW-0813">Transport</keyword>
<dbReference type="InterPro" id="IPR002048">
    <property type="entry name" value="EF_hand_dom"/>
</dbReference>
<dbReference type="GO" id="GO:0016020">
    <property type="term" value="C:membrane"/>
    <property type="evidence" value="ECO:0007669"/>
    <property type="project" value="InterPro"/>
</dbReference>
<dbReference type="PANTHER" id="PTHR31503">
    <property type="entry name" value="VACUOLAR CALCIUM ION TRANSPORTER"/>
    <property type="match status" value="1"/>
</dbReference>
<feature type="transmembrane region" description="Helical" evidence="4">
    <location>
        <begin position="513"/>
        <end position="534"/>
    </location>
</feature>
<dbReference type="SMART" id="SM00054">
    <property type="entry name" value="EFh"/>
    <property type="match status" value="2"/>
</dbReference>
<dbReference type="Gramene" id="A04p27320.2_BraZ1">
    <property type="protein sequence ID" value="A04p27320.2_BraZ1.CDS"/>
    <property type="gene ID" value="A04g27320.2_BraZ1"/>
</dbReference>
<feature type="transmembrane region" description="Helical" evidence="4">
    <location>
        <begin position="78"/>
        <end position="97"/>
    </location>
</feature>
<feature type="domain" description="EF-hand" evidence="6">
    <location>
        <begin position="311"/>
        <end position="346"/>
    </location>
</feature>
<feature type="transmembrane region" description="Helical" evidence="4">
    <location>
        <begin position="109"/>
        <end position="131"/>
    </location>
</feature>
<dbReference type="CDD" id="cd00051">
    <property type="entry name" value="EFh"/>
    <property type="match status" value="1"/>
</dbReference>
<dbReference type="Pfam" id="PF13499">
    <property type="entry name" value="EF-hand_7"/>
    <property type="match status" value="1"/>
</dbReference>
<evidence type="ECO:0000256" key="2">
    <source>
        <dbReference type="ARBA" id="ARBA00022837"/>
    </source>
</evidence>
<dbReference type="SUPFAM" id="SSF47473">
    <property type="entry name" value="EF-hand"/>
    <property type="match status" value="1"/>
</dbReference>
<protein>
    <recommendedName>
        <fullName evidence="6">EF-hand domain-containing protein</fullName>
    </recommendedName>
</protein>
<evidence type="ECO:0000256" key="5">
    <source>
        <dbReference type="SAM" id="SignalP"/>
    </source>
</evidence>
<dbReference type="GO" id="GO:0015297">
    <property type="term" value="F:antiporter activity"/>
    <property type="evidence" value="ECO:0007669"/>
    <property type="project" value="UniProtKB-KW"/>
</dbReference>
<evidence type="ECO:0000313" key="7">
    <source>
        <dbReference type="EMBL" id="CAG7907831.1"/>
    </source>
</evidence>
<keyword evidence="4" id="KW-0812">Transmembrane</keyword>
<sequence>MANLTLFFSFLSLSLIISLASSRVLSPLPLNTSILVSDGVHDVSDYKFLTLDPPKILSGTECEHVYGFLPCANNVGGYVFQVLTFGCLLIVGDYFLSVGRSQLFLTFDVGFYGGIIFPLLTMFPRIVLMLANGLSLGSDVANSFVDNNMGVTAGYTVFALTIQWGACVVFSITGSSLENEERKTITKIIQDWWSQRHNIVKNIVEASVDVDTKNKKPAGIMLLSLAPFLMYADQDNQRESLEHARFEIMSEVHKLLKKFSPENLLQNGEINKESIKSLFEFLDTNNDEKIQISELKDFKIEFWNFGRRKCEINKIAKEFLKKYDKDADGHLDKDEFEAGVTDMLKNHKIKFDNLEDEKEDHSEVKGTLKMKTPSQKLVTKFLYMETLGAAIKVIVGILIVLFLAKPFMMNIELLSVSAGVPSFYIVFVIIPLARNLKNTLSARFRHPKDKEKISIHTFSEIYKDITMNNLMGLSIILAVIYARGLAWNCSVEAFILVIVGLAIGLPAYMRSTYPFWICVFAFAMYIFSLVLIYLRYQFLDKN</sequence>
<evidence type="ECO:0000256" key="4">
    <source>
        <dbReference type="SAM" id="Phobius"/>
    </source>
</evidence>
<keyword evidence="4" id="KW-0472">Membrane</keyword>
<feature type="transmembrane region" description="Helical" evidence="4">
    <location>
        <begin position="151"/>
        <end position="173"/>
    </location>
</feature>
<gene>
    <name evidence="7" type="ORF">BRAPAZ1V2_A04P27320.2</name>
</gene>
<dbReference type="PANTHER" id="PTHR31503:SF84">
    <property type="entry name" value="CALCIUM-BINDING EF-HAND FAMILY PROTEIN"/>
    <property type="match status" value="1"/>
</dbReference>
<dbReference type="PROSITE" id="PS00018">
    <property type="entry name" value="EF_HAND_1"/>
    <property type="match status" value="1"/>
</dbReference>
<reference evidence="7 8" key="1">
    <citation type="submission" date="2021-07" db="EMBL/GenBank/DDBJ databases">
        <authorList>
            <consortium name="Genoscope - CEA"/>
            <person name="William W."/>
        </authorList>
    </citation>
    <scope>NUCLEOTIDE SEQUENCE [LARGE SCALE GENOMIC DNA]</scope>
</reference>
<dbReference type="GO" id="GO:0008324">
    <property type="term" value="F:monoatomic cation transmembrane transporter activity"/>
    <property type="evidence" value="ECO:0007669"/>
    <property type="project" value="InterPro"/>
</dbReference>
<organism evidence="7 8">
    <name type="scientific">Brassica campestris</name>
    <name type="common">Field mustard</name>
    <dbReference type="NCBI Taxonomy" id="3711"/>
    <lineage>
        <taxon>Eukaryota</taxon>
        <taxon>Viridiplantae</taxon>
        <taxon>Streptophyta</taxon>
        <taxon>Embryophyta</taxon>
        <taxon>Tracheophyta</taxon>
        <taxon>Spermatophyta</taxon>
        <taxon>Magnoliopsida</taxon>
        <taxon>eudicotyledons</taxon>
        <taxon>Gunneridae</taxon>
        <taxon>Pentapetalae</taxon>
        <taxon>rosids</taxon>
        <taxon>malvids</taxon>
        <taxon>Brassicales</taxon>
        <taxon>Brassicaceae</taxon>
        <taxon>Brassiceae</taxon>
        <taxon>Brassica</taxon>
    </lineage>
</organism>
<dbReference type="InterPro" id="IPR018247">
    <property type="entry name" value="EF_Hand_1_Ca_BS"/>
</dbReference>
<accession>A0A8D9HXP8</accession>
<dbReference type="Proteomes" id="UP000694005">
    <property type="component" value="Chromosome A04"/>
</dbReference>
<feature type="chain" id="PRO_5034044040" description="EF-hand domain-containing protein" evidence="5">
    <location>
        <begin position="23"/>
        <end position="542"/>
    </location>
</feature>
<dbReference type="GO" id="GO:0070588">
    <property type="term" value="P:calcium ion transmembrane transport"/>
    <property type="evidence" value="ECO:0007669"/>
    <property type="project" value="UniProtKB-ARBA"/>
</dbReference>